<comment type="function">
    <text evidence="2">Hydrolyzes RNA 2',3'-cyclic phosphodiester to an RNA 2'-phosphomonoester.</text>
</comment>
<evidence type="ECO:0000259" key="3">
    <source>
        <dbReference type="Pfam" id="PF02834"/>
    </source>
</evidence>
<dbReference type="InterPro" id="IPR014051">
    <property type="entry name" value="Phosphoesterase_HXTX"/>
</dbReference>
<comment type="catalytic activity">
    <reaction evidence="2">
        <text>a 3'-end 2',3'-cyclophospho-ribonucleotide-RNA + H2O = a 3'-end 2'-phospho-ribonucleotide-RNA + H(+)</text>
        <dbReference type="Rhea" id="RHEA:11828"/>
        <dbReference type="Rhea" id="RHEA-COMP:10464"/>
        <dbReference type="Rhea" id="RHEA-COMP:17353"/>
        <dbReference type="ChEBI" id="CHEBI:15377"/>
        <dbReference type="ChEBI" id="CHEBI:15378"/>
        <dbReference type="ChEBI" id="CHEBI:83064"/>
        <dbReference type="ChEBI" id="CHEBI:173113"/>
        <dbReference type="EC" id="3.1.4.58"/>
    </reaction>
</comment>
<gene>
    <name evidence="4" type="ORF">SAMN05443545_103157</name>
</gene>
<dbReference type="GO" id="GO:0016874">
    <property type="term" value="F:ligase activity"/>
    <property type="evidence" value="ECO:0007669"/>
    <property type="project" value="UniProtKB-KW"/>
</dbReference>
<evidence type="ECO:0000313" key="4">
    <source>
        <dbReference type="EMBL" id="SDW90188.1"/>
    </source>
</evidence>
<feature type="active site" description="Proton donor" evidence="2">
    <location>
        <position position="39"/>
    </location>
</feature>
<dbReference type="SUPFAM" id="SSF55144">
    <property type="entry name" value="LigT-like"/>
    <property type="match status" value="1"/>
</dbReference>
<dbReference type="InterPro" id="IPR009097">
    <property type="entry name" value="Cyclic_Pdiesterase"/>
</dbReference>
<dbReference type="AlphaFoldDB" id="A0A1H2XBS6"/>
<dbReference type="OrthoDB" id="7061261at2"/>
<dbReference type="NCBIfam" id="TIGR02258">
    <property type="entry name" value="2_5_ligase"/>
    <property type="match status" value="1"/>
</dbReference>
<name>A0A1H2XBS6_9GAMM</name>
<dbReference type="EMBL" id="FNNI01000003">
    <property type="protein sequence ID" value="SDW90188.1"/>
    <property type="molecule type" value="Genomic_DNA"/>
</dbReference>
<dbReference type="Proteomes" id="UP000198500">
    <property type="component" value="Unassembled WGS sequence"/>
</dbReference>
<dbReference type="STRING" id="574349.SAMN05443545_103157"/>
<accession>A0A1H2XBS6</accession>
<feature type="domain" description="Phosphoesterase HXTX" evidence="3">
    <location>
        <begin position="9"/>
        <end position="84"/>
    </location>
</feature>
<evidence type="ECO:0000256" key="1">
    <source>
        <dbReference type="ARBA" id="ARBA00022801"/>
    </source>
</evidence>
<dbReference type="Gene3D" id="3.90.1140.10">
    <property type="entry name" value="Cyclic phosphodiesterase"/>
    <property type="match status" value="1"/>
</dbReference>
<keyword evidence="5" id="KW-1185">Reference proteome</keyword>
<dbReference type="InterPro" id="IPR004175">
    <property type="entry name" value="RNA_CPDase"/>
</dbReference>
<feature type="short sequence motif" description="HXTX 1" evidence="2">
    <location>
        <begin position="39"/>
        <end position="42"/>
    </location>
</feature>
<dbReference type="GO" id="GO:0004113">
    <property type="term" value="F:2',3'-cyclic-nucleotide 3'-phosphodiesterase activity"/>
    <property type="evidence" value="ECO:0007669"/>
    <property type="project" value="InterPro"/>
</dbReference>
<dbReference type="PANTHER" id="PTHR35561">
    <property type="entry name" value="RNA 2',3'-CYCLIC PHOSPHODIESTERASE"/>
    <property type="match status" value="1"/>
</dbReference>
<feature type="active site" description="Proton acceptor" evidence="2">
    <location>
        <position position="121"/>
    </location>
</feature>
<dbReference type="GO" id="GO:0008664">
    <property type="term" value="F:RNA 2',3'-cyclic 3'-phosphodiesterase activity"/>
    <property type="evidence" value="ECO:0007669"/>
    <property type="project" value="UniProtKB-EC"/>
</dbReference>
<feature type="short sequence motif" description="HXTX 2" evidence="2">
    <location>
        <begin position="121"/>
        <end position="124"/>
    </location>
</feature>
<dbReference type="Pfam" id="PF02834">
    <property type="entry name" value="LigT_PEase"/>
    <property type="match status" value="1"/>
</dbReference>
<dbReference type="EC" id="3.1.4.58" evidence="2"/>
<protein>
    <recommendedName>
        <fullName evidence="2">RNA 2',3'-cyclic phosphodiesterase</fullName>
        <shortName evidence="2">RNA 2',3'-CPDase</shortName>
        <ecNumber evidence="2">3.1.4.58</ecNumber>
    </recommendedName>
</protein>
<dbReference type="HAMAP" id="MF_01940">
    <property type="entry name" value="RNA_CPDase"/>
    <property type="match status" value="1"/>
</dbReference>
<organism evidence="4 5">
    <name type="scientific">Aidingimonas halophila</name>
    <dbReference type="NCBI Taxonomy" id="574349"/>
    <lineage>
        <taxon>Bacteria</taxon>
        <taxon>Pseudomonadati</taxon>
        <taxon>Pseudomonadota</taxon>
        <taxon>Gammaproteobacteria</taxon>
        <taxon>Oceanospirillales</taxon>
        <taxon>Halomonadaceae</taxon>
        <taxon>Aidingimonas</taxon>
    </lineage>
</organism>
<dbReference type="RefSeq" id="WP_092568746.1">
    <property type="nucleotide sequence ID" value="NZ_BMXH01000004.1"/>
</dbReference>
<evidence type="ECO:0000256" key="2">
    <source>
        <dbReference type="HAMAP-Rule" id="MF_01940"/>
    </source>
</evidence>
<keyword evidence="4" id="KW-0436">Ligase</keyword>
<proteinExistence type="inferred from homology"/>
<comment type="similarity">
    <text evidence="2">Belongs to the 2H phosphoesterase superfamily. ThpR family.</text>
</comment>
<reference evidence="4 5" key="1">
    <citation type="submission" date="2016-10" db="EMBL/GenBank/DDBJ databases">
        <authorList>
            <person name="de Groot N.N."/>
        </authorList>
    </citation>
    <scope>NUCLEOTIDE SEQUENCE [LARGE SCALE GENOMIC DNA]</scope>
    <source>
        <strain evidence="4 5">DSM 19219</strain>
    </source>
</reference>
<keyword evidence="1 2" id="KW-0378">Hydrolase</keyword>
<evidence type="ECO:0000313" key="5">
    <source>
        <dbReference type="Proteomes" id="UP000198500"/>
    </source>
</evidence>
<sequence length="171" mass="19706">MRLFLALRPDPTLRRQLGELADQVHARYGGRRMPDSTLHATLAFLGEVTEARCQELEQFTREWRVPSATWRLDRFGYFHGPKILWVGGHDHADSLLRLHGELWQQLERFGFSPPSGHFVPHVTLLRKAPPPDWTTLPDIGLEWRYNQLTLIQSIATECGQQYQPLAQSPTS</sequence>
<dbReference type="PANTHER" id="PTHR35561:SF1">
    <property type="entry name" value="RNA 2',3'-CYCLIC PHOSPHODIESTERASE"/>
    <property type="match status" value="1"/>
</dbReference>